<keyword evidence="2" id="KW-1133">Transmembrane helix</keyword>
<feature type="compositionally biased region" description="Low complexity" evidence="1">
    <location>
        <begin position="44"/>
        <end position="60"/>
    </location>
</feature>
<evidence type="ECO:0008006" key="5">
    <source>
        <dbReference type="Google" id="ProtNLM"/>
    </source>
</evidence>
<proteinExistence type="predicted"/>
<evidence type="ECO:0000256" key="1">
    <source>
        <dbReference type="SAM" id="MobiDB-lite"/>
    </source>
</evidence>
<dbReference type="EMBL" id="BNEB01000003">
    <property type="protein sequence ID" value="GHI62356.1"/>
    <property type="molecule type" value="Genomic_DNA"/>
</dbReference>
<evidence type="ECO:0000256" key="2">
    <source>
        <dbReference type="SAM" id="Phobius"/>
    </source>
</evidence>
<dbReference type="RefSeq" id="WP_189927082.1">
    <property type="nucleotide sequence ID" value="NZ_BMSI01000015.1"/>
</dbReference>
<keyword evidence="4" id="KW-1185">Reference proteome</keyword>
<organism evidence="3 4">
    <name type="scientific">Streptomyces asoensis</name>
    <dbReference type="NCBI Taxonomy" id="249586"/>
    <lineage>
        <taxon>Bacteria</taxon>
        <taxon>Bacillati</taxon>
        <taxon>Actinomycetota</taxon>
        <taxon>Actinomycetes</taxon>
        <taxon>Kitasatosporales</taxon>
        <taxon>Streptomycetaceae</taxon>
        <taxon>Streptomyces</taxon>
    </lineage>
</organism>
<feature type="region of interest" description="Disordered" evidence="1">
    <location>
        <begin position="37"/>
        <end position="69"/>
    </location>
</feature>
<protein>
    <recommendedName>
        <fullName evidence="5">Mce-associated membrane protein</fullName>
    </recommendedName>
</protein>
<feature type="transmembrane region" description="Helical" evidence="2">
    <location>
        <begin position="12"/>
        <end position="32"/>
    </location>
</feature>
<keyword evidence="2" id="KW-0812">Transmembrane</keyword>
<evidence type="ECO:0000313" key="4">
    <source>
        <dbReference type="Proteomes" id="UP000649259"/>
    </source>
</evidence>
<sequence>MDLPAENKRTGLLALGVLGLLLIAVLTAFTVFNGDDGGDGDAKGGSATPTATSGGSDTGSAGEGTGGGATQNTAVAPIVSASEALKAHAVMVQYMAGLTTYDHSSSAATWSAPLARLTTDDDRMKAATSLPTGKEWATCQAEECSSKGVAVVVRDALVSDDLVRDSGRSISTLVEVTSTYTAGGQTTTETNQWLVTVKEDGGDWLVSGFDVFGLGDVGASDDSGV</sequence>
<reference evidence="4" key="1">
    <citation type="submission" date="2023-07" db="EMBL/GenBank/DDBJ databases">
        <title>Whole genome shotgun sequence of Streptomyces cacaoi subsp. asoensis NBRC 13813.</title>
        <authorList>
            <person name="Komaki H."/>
            <person name="Tamura T."/>
        </authorList>
    </citation>
    <scope>NUCLEOTIDE SEQUENCE [LARGE SCALE GENOMIC DNA]</scope>
    <source>
        <strain evidence="4">NBRC 13813</strain>
    </source>
</reference>
<comment type="caution">
    <text evidence="3">The sequence shown here is derived from an EMBL/GenBank/DDBJ whole genome shotgun (WGS) entry which is preliminary data.</text>
</comment>
<name>A0ABQ3S2L6_9ACTN</name>
<evidence type="ECO:0000313" key="3">
    <source>
        <dbReference type="EMBL" id="GHI62356.1"/>
    </source>
</evidence>
<gene>
    <name evidence="3" type="ORF">Saso_40060</name>
</gene>
<keyword evidence="2" id="KW-0472">Membrane</keyword>
<dbReference type="GeneID" id="91471867"/>
<accession>A0ABQ3S2L6</accession>
<dbReference type="Proteomes" id="UP000649259">
    <property type="component" value="Unassembled WGS sequence"/>
</dbReference>